<dbReference type="PROSITE" id="PS51918">
    <property type="entry name" value="RADICAL_SAM"/>
    <property type="match status" value="1"/>
</dbReference>
<evidence type="ECO:0000256" key="3">
    <source>
        <dbReference type="ARBA" id="ARBA00022691"/>
    </source>
</evidence>
<dbReference type="GO" id="GO:0051539">
    <property type="term" value="F:4 iron, 4 sulfur cluster binding"/>
    <property type="evidence" value="ECO:0007669"/>
    <property type="project" value="UniProtKB-KW"/>
</dbReference>
<dbReference type="OrthoDB" id="538249at2759"/>
<evidence type="ECO:0000256" key="6">
    <source>
        <dbReference type="ARBA" id="ARBA00023014"/>
    </source>
</evidence>
<dbReference type="SFLD" id="SFLDS00029">
    <property type="entry name" value="Radical_SAM"/>
    <property type="match status" value="1"/>
</dbReference>
<dbReference type="Proteomes" id="UP000006906">
    <property type="component" value="Chromosome 2"/>
</dbReference>
<dbReference type="GO" id="GO:0046872">
    <property type="term" value="F:metal ion binding"/>
    <property type="evidence" value="ECO:0007669"/>
    <property type="project" value="UniProtKB-KW"/>
</dbReference>
<evidence type="ECO:0000313" key="10">
    <source>
        <dbReference type="Proteomes" id="UP000006906"/>
    </source>
</evidence>
<dbReference type="PANTHER" id="PTHR30544:SF9">
    <property type="entry name" value="RADICAL SAM SUPERFAMILY PROTEIN"/>
    <property type="match status" value="1"/>
</dbReference>
<dbReference type="InterPro" id="IPR013785">
    <property type="entry name" value="Aldolase_TIM"/>
</dbReference>
<evidence type="ECO:0000313" key="9">
    <source>
        <dbReference type="EMBL" id="PNW86443.1"/>
    </source>
</evidence>
<dbReference type="InParanoid" id="A0A2K3E0Y6"/>
<dbReference type="KEGG" id="cre:CHLRE_02g086550v5"/>
<sequence length="584" mass="62066">MHRTLPSARELATCKQQRFSAWKPWTVGAPNVAPRAPTASVRCVAAAVAQPAAAPLVASHASHATTPAHPIPADDTHDAEQLPALPTWTPPANRPGLYDQQGRLVLKALTLPELEAWCAAQGEAAPANRALQIWRWMYADPPAGSWVRSLEETMGRQNGFAAKFVEKVGPHVSLEGGLKLSQVVRASDGTRKLVFTLLGGEAAGGSIETVLIPVVRQQGLRDRLTICVSSQVGCAMNCQFCYTGRMGLLGNLSTAQIVEQVVEARRFLAQEGDRTPLTNLVFMGMGEPLHNTEAVLAAADIVSHYLGLHISHNKITISTVGLVPEMRAVLARTRVQVALSLHATTDEVRDWIVPVNRRYDLATLTAALEEMFPKEEEAAIGSLSSSDEAAAAAVSHEAAAAAAGSSSSLGAAADVSSGPESERWLPPVEQLGSDAPSSSSSGSSSSEAGKGSSKEGRSLLVEYTMLHGINDTLDDAHRLADMLRRVNCKVNLIVFNPHKGTRFQPSTDEDISAFRSALIRSGMVCTIRDSRGDDEMAACGQLGNVGLSFRPSPILDAPERFRKFLLPPSPAVATKQAATSPAVA</sequence>
<dbReference type="InterPro" id="IPR058240">
    <property type="entry name" value="rSAM_sf"/>
</dbReference>
<proteinExistence type="predicted"/>
<gene>
    <name evidence="9" type="ORF">CHLRE_02g086550v5</name>
</gene>
<evidence type="ECO:0000259" key="8">
    <source>
        <dbReference type="PROSITE" id="PS51918"/>
    </source>
</evidence>
<keyword evidence="2" id="KW-0004">4Fe-4S</keyword>
<feature type="domain" description="Radical SAM core" evidence="8">
    <location>
        <begin position="220"/>
        <end position="534"/>
    </location>
</feature>
<dbReference type="SUPFAM" id="SSF102114">
    <property type="entry name" value="Radical SAM enzymes"/>
    <property type="match status" value="1"/>
</dbReference>
<dbReference type="AlphaFoldDB" id="A0A2K3E0Y6"/>
<dbReference type="PANTHER" id="PTHR30544">
    <property type="entry name" value="23S RRNA METHYLTRANSFERASE"/>
    <property type="match status" value="1"/>
</dbReference>
<dbReference type="GO" id="GO:0003824">
    <property type="term" value="F:catalytic activity"/>
    <property type="evidence" value="ECO:0007669"/>
    <property type="project" value="InterPro"/>
</dbReference>
<accession>A0A2K3E0Y6</accession>
<keyword evidence="5" id="KW-0408">Iron</keyword>
<dbReference type="InterPro" id="IPR007197">
    <property type="entry name" value="rSAM"/>
</dbReference>
<dbReference type="Pfam" id="PF04055">
    <property type="entry name" value="Radical_SAM"/>
    <property type="match status" value="1"/>
</dbReference>
<feature type="compositionally biased region" description="Low complexity" evidence="7">
    <location>
        <begin position="59"/>
        <end position="71"/>
    </location>
</feature>
<dbReference type="STRING" id="3055.A0A2K3E0Y6"/>
<feature type="region of interest" description="Disordered" evidence="7">
    <location>
        <begin position="409"/>
        <end position="454"/>
    </location>
</feature>
<dbReference type="GeneID" id="5727402"/>
<protein>
    <recommendedName>
        <fullName evidence="8">Radical SAM core domain-containing protein</fullName>
    </recommendedName>
</protein>
<keyword evidence="4" id="KW-0479">Metal-binding</keyword>
<evidence type="ECO:0000256" key="1">
    <source>
        <dbReference type="ARBA" id="ARBA00001966"/>
    </source>
</evidence>
<keyword evidence="10" id="KW-1185">Reference proteome</keyword>
<feature type="compositionally biased region" description="Low complexity" evidence="7">
    <location>
        <begin position="432"/>
        <end position="451"/>
    </location>
</feature>
<dbReference type="ExpressionAtlas" id="A0A2K3E0Y6">
    <property type="expression patterns" value="differential"/>
</dbReference>
<dbReference type="FunCoup" id="A0A2K3E0Y6">
    <property type="interactions" value="537"/>
</dbReference>
<dbReference type="RefSeq" id="XP_042926978.1">
    <property type="nucleotide sequence ID" value="XM_043059344.1"/>
</dbReference>
<dbReference type="GO" id="GO:0030488">
    <property type="term" value="P:tRNA methylation"/>
    <property type="evidence" value="ECO:0000318"/>
    <property type="project" value="GO_Central"/>
</dbReference>
<dbReference type="GO" id="GO:0070475">
    <property type="term" value="P:rRNA base methylation"/>
    <property type="evidence" value="ECO:0000318"/>
    <property type="project" value="GO_Central"/>
</dbReference>
<dbReference type="Gene3D" id="1.10.150.530">
    <property type="match status" value="1"/>
</dbReference>
<keyword evidence="6" id="KW-0411">Iron-sulfur</keyword>
<evidence type="ECO:0000256" key="7">
    <source>
        <dbReference type="SAM" id="MobiDB-lite"/>
    </source>
</evidence>
<evidence type="ECO:0000256" key="4">
    <source>
        <dbReference type="ARBA" id="ARBA00022723"/>
    </source>
</evidence>
<evidence type="ECO:0000256" key="5">
    <source>
        <dbReference type="ARBA" id="ARBA00023004"/>
    </source>
</evidence>
<dbReference type="CDD" id="cd01335">
    <property type="entry name" value="Radical_SAM"/>
    <property type="match status" value="1"/>
</dbReference>
<reference evidence="9 10" key="1">
    <citation type="journal article" date="2007" name="Science">
        <title>The Chlamydomonas genome reveals the evolution of key animal and plant functions.</title>
        <authorList>
            <person name="Merchant S.S."/>
            <person name="Prochnik S.E."/>
            <person name="Vallon O."/>
            <person name="Harris E.H."/>
            <person name="Karpowicz S.J."/>
            <person name="Witman G.B."/>
            <person name="Terry A."/>
            <person name="Salamov A."/>
            <person name="Fritz-Laylin L.K."/>
            <person name="Marechal-Drouard L."/>
            <person name="Marshall W.F."/>
            <person name="Qu L.H."/>
            <person name="Nelson D.R."/>
            <person name="Sanderfoot A.A."/>
            <person name="Spalding M.H."/>
            <person name="Kapitonov V.V."/>
            <person name="Ren Q."/>
            <person name="Ferris P."/>
            <person name="Lindquist E."/>
            <person name="Shapiro H."/>
            <person name="Lucas S.M."/>
            <person name="Grimwood J."/>
            <person name="Schmutz J."/>
            <person name="Cardol P."/>
            <person name="Cerutti H."/>
            <person name="Chanfreau G."/>
            <person name="Chen C.L."/>
            <person name="Cognat V."/>
            <person name="Croft M.T."/>
            <person name="Dent R."/>
            <person name="Dutcher S."/>
            <person name="Fernandez E."/>
            <person name="Fukuzawa H."/>
            <person name="Gonzalez-Ballester D."/>
            <person name="Gonzalez-Halphen D."/>
            <person name="Hallmann A."/>
            <person name="Hanikenne M."/>
            <person name="Hippler M."/>
            <person name="Inwood W."/>
            <person name="Jabbari K."/>
            <person name="Kalanon M."/>
            <person name="Kuras R."/>
            <person name="Lefebvre P.A."/>
            <person name="Lemaire S.D."/>
            <person name="Lobanov A.V."/>
            <person name="Lohr M."/>
            <person name="Manuell A."/>
            <person name="Meier I."/>
            <person name="Mets L."/>
            <person name="Mittag M."/>
            <person name="Mittelmeier T."/>
            <person name="Moroney J.V."/>
            <person name="Moseley J."/>
            <person name="Napoli C."/>
            <person name="Nedelcu A.M."/>
            <person name="Niyogi K."/>
            <person name="Novoselov S.V."/>
            <person name="Paulsen I.T."/>
            <person name="Pazour G."/>
            <person name="Purton S."/>
            <person name="Ral J.P."/>
            <person name="Riano-Pachon D.M."/>
            <person name="Riekhof W."/>
            <person name="Rymarquis L."/>
            <person name="Schroda M."/>
            <person name="Stern D."/>
            <person name="Umen J."/>
            <person name="Willows R."/>
            <person name="Wilson N."/>
            <person name="Zimmer S.L."/>
            <person name="Allmer J."/>
            <person name="Balk J."/>
            <person name="Bisova K."/>
            <person name="Chen C.J."/>
            <person name="Elias M."/>
            <person name="Gendler K."/>
            <person name="Hauser C."/>
            <person name="Lamb M.R."/>
            <person name="Ledford H."/>
            <person name="Long J.C."/>
            <person name="Minagawa J."/>
            <person name="Page M.D."/>
            <person name="Pan J."/>
            <person name="Pootakham W."/>
            <person name="Roje S."/>
            <person name="Rose A."/>
            <person name="Stahlberg E."/>
            <person name="Terauchi A.M."/>
            <person name="Yang P."/>
            <person name="Ball S."/>
            <person name="Bowler C."/>
            <person name="Dieckmann C.L."/>
            <person name="Gladyshev V.N."/>
            <person name="Green P."/>
            <person name="Jorgensen R."/>
            <person name="Mayfield S."/>
            <person name="Mueller-Roeber B."/>
            <person name="Rajamani S."/>
            <person name="Sayre R.T."/>
            <person name="Brokstein P."/>
            <person name="Dubchak I."/>
            <person name="Goodstein D."/>
            <person name="Hornick L."/>
            <person name="Huang Y.W."/>
            <person name="Jhaveri J."/>
            <person name="Luo Y."/>
            <person name="Martinez D."/>
            <person name="Ngau W.C."/>
            <person name="Otillar B."/>
            <person name="Poliakov A."/>
            <person name="Porter A."/>
            <person name="Szajkowski L."/>
            <person name="Werner G."/>
            <person name="Zhou K."/>
            <person name="Grigoriev I.V."/>
            <person name="Rokhsar D.S."/>
            <person name="Grossman A.R."/>
        </authorList>
    </citation>
    <scope>NUCLEOTIDE SEQUENCE [LARGE SCALE GENOMIC DNA]</scope>
    <source>
        <strain evidence="10">CC-503</strain>
    </source>
</reference>
<dbReference type="EMBL" id="CM008963">
    <property type="protein sequence ID" value="PNW86443.1"/>
    <property type="molecule type" value="Genomic_DNA"/>
</dbReference>
<feature type="region of interest" description="Disordered" evidence="7">
    <location>
        <begin position="59"/>
        <end position="94"/>
    </location>
</feature>
<evidence type="ECO:0000256" key="2">
    <source>
        <dbReference type="ARBA" id="ARBA00022485"/>
    </source>
</evidence>
<organism evidence="9 10">
    <name type="scientific">Chlamydomonas reinhardtii</name>
    <name type="common">Chlamydomonas smithii</name>
    <dbReference type="NCBI Taxonomy" id="3055"/>
    <lineage>
        <taxon>Eukaryota</taxon>
        <taxon>Viridiplantae</taxon>
        <taxon>Chlorophyta</taxon>
        <taxon>core chlorophytes</taxon>
        <taxon>Chlorophyceae</taxon>
        <taxon>CS clade</taxon>
        <taxon>Chlamydomonadales</taxon>
        <taxon>Chlamydomonadaceae</taxon>
        <taxon>Chlamydomonas</taxon>
    </lineage>
</organism>
<keyword evidence="3" id="KW-0949">S-adenosyl-L-methionine</keyword>
<dbReference type="Gramene" id="PNW86443">
    <property type="protein sequence ID" value="PNW86443"/>
    <property type="gene ID" value="CHLRE_02g086550v5"/>
</dbReference>
<comment type="cofactor">
    <cofactor evidence="1">
        <name>[4Fe-4S] cluster</name>
        <dbReference type="ChEBI" id="CHEBI:49883"/>
    </cofactor>
</comment>
<dbReference type="InterPro" id="IPR040072">
    <property type="entry name" value="Methyltransferase_A"/>
</dbReference>
<dbReference type="Gene3D" id="3.20.20.70">
    <property type="entry name" value="Aldolase class I"/>
    <property type="match status" value="2"/>
</dbReference>
<name>A0A2K3E0Y6_CHLRE</name>